<sequence length="191" mass="21168">MCASERDLRKRTTRPHYRDCRQKRSPAPAVFTLSLPGPGSGLSRFCRSDRAYEASCKLGRSADVAALRGLVFVFGHHEHDAWGICFCVIRYECGEEIRSLLFAYPLYAVSSIPCSLLPRLATAQKATALFRHAAPISASGGYRKGIGMSARETKFVEPDLIVMLCSISVTRRLDHAFLYSAKGLLFLCSED</sequence>
<dbReference type="GeneID" id="28771237"/>
<name>A0A177C8R1_9PLEO</name>
<dbReference type="AlphaFoldDB" id="A0A177C8R1"/>
<proteinExistence type="predicted"/>
<dbReference type="InParanoid" id="A0A177C8R1"/>
<reference evidence="1 2" key="1">
    <citation type="submission" date="2016-05" db="EMBL/GenBank/DDBJ databases">
        <title>Comparative analysis of secretome profiles of manganese(II)-oxidizing ascomycete fungi.</title>
        <authorList>
            <consortium name="DOE Joint Genome Institute"/>
            <person name="Zeiner C.A."/>
            <person name="Purvine S.O."/>
            <person name="Zink E.M."/>
            <person name="Wu S."/>
            <person name="Pasa-Tolic L."/>
            <person name="Chaput D.L."/>
            <person name="Haridas S."/>
            <person name="Grigoriev I.V."/>
            <person name="Santelli C.M."/>
            <person name="Hansel C.M."/>
        </authorList>
    </citation>
    <scope>NUCLEOTIDE SEQUENCE [LARGE SCALE GENOMIC DNA]</scope>
    <source>
        <strain evidence="1 2">AP3s5-JAC2a</strain>
    </source>
</reference>
<organism evidence="1 2">
    <name type="scientific">Paraphaeosphaeria sporulosa</name>
    <dbReference type="NCBI Taxonomy" id="1460663"/>
    <lineage>
        <taxon>Eukaryota</taxon>
        <taxon>Fungi</taxon>
        <taxon>Dikarya</taxon>
        <taxon>Ascomycota</taxon>
        <taxon>Pezizomycotina</taxon>
        <taxon>Dothideomycetes</taxon>
        <taxon>Pleosporomycetidae</taxon>
        <taxon>Pleosporales</taxon>
        <taxon>Massarineae</taxon>
        <taxon>Didymosphaeriaceae</taxon>
        <taxon>Paraphaeosphaeria</taxon>
    </lineage>
</organism>
<evidence type="ECO:0000313" key="1">
    <source>
        <dbReference type="EMBL" id="OAG03945.1"/>
    </source>
</evidence>
<protein>
    <submittedName>
        <fullName evidence="1">Uncharacterized protein</fullName>
    </submittedName>
</protein>
<dbReference type="RefSeq" id="XP_018034310.1">
    <property type="nucleotide sequence ID" value="XM_018187751.1"/>
</dbReference>
<dbReference type="EMBL" id="KV441554">
    <property type="protein sequence ID" value="OAG03945.1"/>
    <property type="molecule type" value="Genomic_DNA"/>
</dbReference>
<keyword evidence="2" id="KW-1185">Reference proteome</keyword>
<dbReference type="Proteomes" id="UP000077069">
    <property type="component" value="Unassembled WGS sequence"/>
</dbReference>
<accession>A0A177C8R1</accession>
<gene>
    <name evidence="1" type="ORF">CC84DRAFT_875761</name>
</gene>
<evidence type="ECO:0000313" key="2">
    <source>
        <dbReference type="Proteomes" id="UP000077069"/>
    </source>
</evidence>